<evidence type="ECO:0000313" key="1">
    <source>
        <dbReference type="EMBL" id="KAK2611966.1"/>
    </source>
</evidence>
<organism evidence="1 2">
    <name type="scientific">Conoideocrella luteorostrata</name>
    <dbReference type="NCBI Taxonomy" id="1105319"/>
    <lineage>
        <taxon>Eukaryota</taxon>
        <taxon>Fungi</taxon>
        <taxon>Dikarya</taxon>
        <taxon>Ascomycota</taxon>
        <taxon>Pezizomycotina</taxon>
        <taxon>Sordariomycetes</taxon>
        <taxon>Hypocreomycetidae</taxon>
        <taxon>Hypocreales</taxon>
        <taxon>Clavicipitaceae</taxon>
        <taxon>Conoideocrella</taxon>
    </lineage>
</organism>
<reference evidence="1" key="1">
    <citation type="submission" date="2023-06" db="EMBL/GenBank/DDBJ databases">
        <title>Conoideocrella luteorostrata (Hypocreales: Clavicipitaceae), a potential biocontrol fungus for elongate hemlock scale in United States Christmas tree production areas.</title>
        <authorList>
            <person name="Barrett H."/>
            <person name="Lovett B."/>
            <person name="Macias A.M."/>
            <person name="Stajich J.E."/>
            <person name="Kasson M.T."/>
        </authorList>
    </citation>
    <scope>NUCLEOTIDE SEQUENCE</scope>
    <source>
        <strain evidence="1">ARSEF 14590</strain>
    </source>
</reference>
<keyword evidence="2" id="KW-1185">Reference proteome</keyword>
<name>A0AAJ0CW33_9HYPO</name>
<dbReference type="AlphaFoldDB" id="A0AAJ0CW33"/>
<gene>
    <name evidence="1" type="ORF">QQS21_002072</name>
</gene>
<dbReference type="EMBL" id="JASWJB010000023">
    <property type="protein sequence ID" value="KAK2611966.1"/>
    <property type="molecule type" value="Genomic_DNA"/>
</dbReference>
<comment type="caution">
    <text evidence="1">The sequence shown here is derived from an EMBL/GenBank/DDBJ whole genome shotgun (WGS) entry which is preliminary data.</text>
</comment>
<proteinExistence type="predicted"/>
<accession>A0AAJ0CW33</accession>
<evidence type="ECO:0008006" key="3">
    <source>
        <dbReference type="Google" id="ProtNLM"/>
    </source>
</evidence>
<sequence>MNRVYSRDENRAESYLIDKVVLLRVMSTEAGRNVNSIQVLPIVQIQKNDGYEGFGYGESLVAGCGI</sequence>
<evidence type="ECO:0000313" key="2">
    <source>
        <dbReference type="Proteomes" id="UP001251528"/>
    </source>
</evidence>
<dbReference type="Proteomes" id="UP001251528">
    <property type="component" value="Unassembled WGS sequence"/>
</dbReference>
<protein>
    <recommendedName>
        <fullName evidence="3">Enolase</fullName>
    </recommendedName>
</protein>